<dbReference type="OMA" id="EQKRYGM"/>
<dbReference type="SUPFAM" id="SSF46934">
    <property type="entry name" value="UBA-like"/>
    <property type="match status" value="3"/>
</dbReference>
<feature type="domain" description="UBA" evidence="3">
    <location>
        <begin position="437"/>
        <end position="477"/>
    </location>
</feature>
<name>V4BB15_LOTGI</name>
<dbReference type="InterPro" id="IPR058666">
    <property type="entry name" value="SASH1/NUB1_homeodomain"/>
</dbReference>
<dbReference type="InterPro" id="IPR009060">
    <property type="entry name" value="UBA-like_sf"/>
</dbReference>
<dbReference type="SMART" id="SM00213">
    <property type="entry name" value="UBQ"/>
    <property type="match status" value="1"/>
</dbReference>
<dbReference type="KEGG" id="lgi:LOTGIDRAFT_224600"/>
<evidence type="ECO:0008006" key="7">
    <source>
        <dbReference type="Google" id="ProtNLM"/>
    </source>
</evidence>
<dbReference type="InterPro" id="IPR041207">
    <property type="entry name" value="NUB1_ubiquitin-like_dom"/>
</dbReference>
<dbReference type="OrthoDB" id="434245at2759"/>
<evidence type="ECO:0000256" key="2">
    <source>
        <dbReference type="SAM" id="MobiDB-lite"/>
    </source>
</evidence>
<feature type="domain" description="UBA" evidence="3">
    <location>
        <begin position="486"/>
        <end position="532"/>
    </location>
</feature>
<evidence type="ECO:0000259" key="3">
    <source>
        <dbReference type="PROSITE" id="PS50030"/>
    </source>
</evidence>
<dbReference type="PANTHER" id="PTHR12948:SF3">
    <property type="entry name" value="NEDD8 ULTIMATE BUSTER 1"/>
    <property type="match status" value="1"/>
</dbReference>
<evidence type="ECO:0000313" key="5">
    <source>
        <dbReference type="EMBL" id="ESP03187.1"/>
    </source>
</evidence>
<keyword evidence="1" id="KW-0175">Coiled coil</keyword>
<feature type="domain" description="UBA" evidence="3">
    <location>
        <begin position="365"/>
        <end position="405"/>
    </location>
</feature>
<dbReference type="AlphaFoldDB" id="V4BB15"/>
<organism evidence="5 6">
    <name type="scientific">Lottia gigantea</name>
    <name type="common">Giant owl limpet</name>
    <dbReference type="NCBI Taxonomy" id="225164"/>
    <lineage>
        <taxon>Eukaryota</taxon>
        <taxon>Metazoa</taxon>
        <taxon>Spiralia</taxon>
        <taxon>Lophotrochozoa</taxon>
        <taxon>Mollusca</taxon>
        <taxon>Gastropoda</taxon>
        <taxon>Patellogastropoda</taxon>
        <taxon>Lottioidea</taxon>
        <taxon>Lottiidae</taxon>
        <taxon>Lottia</taxon>
    </lineage>
</organism>
<dbReference type="Pfam" id="PF18037">
    <property type="entry name" value="Ubiquitin_5"/>
    <property type="match status" value="1"/>
</dbReference>
<dbReference type="EMBL" id="KB200084">
    <property type="protein sequence ID" value="ESP03187.1"/>
    <property type="molecule type" value="Genomic_DNA"/>
</dbReference>
<dbReference type="Gene3D" id="1.10.8.10">
    <property type="entry name" value="DNA helicase RuvA subunit, C-terminal domain"/>
    <property type="match status" value="2"/>
</dbReference>
<feature type="domain" description="Ubiquitin-like" evidence="4">
    <location>
        <begin position="86"/>
        <end position="163"/>
    </location>
</feature>
<reference evidence="5 6" key="1">
    <citation type="journal article" date="2013" name="Nature">
        <title>Insights into bilaterian evolution from three spiralian genomes.</title>
        <authorList>
            <person name="Simakov O."/>
            <person name="Marletaz F."/>
            <person name="Cho S.J."/>
            <person name="Edsinger-Gonzales E."/>
            <person name="Havlak P."/>
            <person name="Hellsten U."/>
            <person name="Kuo D.H."/>
            <person name="Larsson T."/>
            <person name="Lv J."/>
            <person name="Arendt D."/>
            <person name="Savage R."/>
            <person name="Osoegawa K."/>
            <person name="de Jong P."/>
            <person name="Grimwood J."/>
            <person name="Chapman J.A."/>
            <person name="Shapiro H."/>
            <person name="Aerts A."/>
            <person name="Otillar R.P."/>
            <person name="Terry A.Y."/>
            <person name="Boore J.L."/>
            <person name="Grigoriev I.V."/>
            <person name="Lindberg D.R."/>
            <person name="Seaver E.C."/>
            <person name="Weisblat D.A."/>
            <person name="Putnam N.H."/>
            <person name="Rokhsar D.S."/>
        </authorList>
    </citation>
    <scope>NUCLEOTIDE SEQUENCE [LARGE SCALE GENOMIC DNA]</scope>
</reference>
<dbReference type="HOGENOM" id="CLU_030806_0_0_1"/>
<evidence type="ECO:0000313" key="6">
    <source>
        <dbReference type="Proteomes" id="UP000030746"/>
    </source>
</evidence>
<dbReference type="GeneID" id="20247225"/>
<dbReference type="InterPro" id="IPR000626">
    <property type="entry name" value="Ubiquitin-like_dom"/>
</dbReference>
<proteinExistence type="predicted"/>
<dbReference type="CTD" id="20247225"/>
<dbReference type="CDD" id="cd17062">
    <property type="entry name" value="Ubl_NUB1"/>
    <property type="match status" value="1"/>
</dbReference>
<evidence type="ECO:0000256" key="1">
    <source>
        <dbReference type="SAM" id="Coils"/>
    </source>
</evidence>
<dbReference type="SUPFAM" id="SSF54236">
    <property type="entry name" value="Ubiquitin-like"/>
    <property type="match status" value="1"/>
</dbReference>
<dbReference type="SMART" id="SM00165">
    <property type="entry name" value="UBA"/>
    <property type="match status" value="3"/>
</dbReference>
<protein>
    <recommendedName>
        <fullName evidence="7">NEDD8 ultimate buster 1</fullName>
    </recommendedName>
</protein>
<feature type="compositionally biased region" description="Low complexity" evidence="2">
    <location>
        <begin position="544"/>
        <end position="556"/>
    </location>
</feature>
<dbReference type="InterPro" id="IPR015940">
    <property type="entry name" value="UBA"/>
</dbReference>
<evidence type="ECO:0000259" key="4">
    <source>
        <dbReference type="PROSITE" id="PS50053"/>
    </source>
</evidence>
<dbReference type="PROSITE" id="PS50053">
    <property type="entry name" value="UBIQUITIN_2"/>
    <property type="match status" value="1"/>
</dbReference>
<dbReference type="PROSITE" id="PS50030">
    <property type="entry name" value="UBA"/>
    <property type="match status" value="3"/>
</dbReference>
<dbReference type="RefSeq" id="XP_009046110.1">
    <property type="nucleotide sequence ID" value="XM_009047862.1"/>
</dbReference>
<dbReference type="Proteomes" id="UP000030746">
    <property type="component" value="Unassembled WGS sequence"/>
</dbReference>
<dbReference type="CDD" id="cd14291">
    <property type="entry name" value="UBA1_NUB1_like"/>
    <property type="match status" value="1"/>
</dbReference>
<accession>V4BB15</accession>
<dbReference type="Pfam" id="PF26285">
    <property type="entry name" value="SASH1_Homeodomain"/>
    <property type="match status" value="1"/>
</dbReference>
<dbReference type="Gene3D" id="3.10.20.90">
    <property type="entry name" value="Phosphatidylinositol 3-kinase Catalytic Subunit, Chain A, domain 1"/>
    <property type="match status" value="1"/>
</dbReference>
<dbReference type="STRING" id="225164.V4BB15"/>
<dbReference type="GO" id="GO:2000058">
    <property type="term" value="P:regulation of ubiquitin-dependent protein catabolic process"/>
    <property type="evidence" value="ECO:0007669"/>
    <property type="project" value="TreeGrafter"/>
</dbReference>
<dbReference type="PANTHER" id="PTHR12948">
    <property type="entry name" value="NEDD8 ULTIMATE BUSTER-1 BS4 PROTEIN"/>
    <property type="match status" value="1"/>
</dbReference>
<dbReference type="InterPro" id="IPR039749">
    <property type="entry name" value="NUB1"/>
</dbReference>
<sequence length="603" mass="68032">MASSFQEEHNQKLIRERLNRDQIKLWLIPYTAENGEKGEQPKDLINRYSQDLKLGVAEVSAIIETLRQHSVQKLAERNEFNKDGVATLKLKLPPSHSENSKKQVVSVKLKLQETGLILREKVGELCGIPIDRIKLISAGIIITDSKSLQEQKIKNGSQIMTVLLSVTELEAVQKEKQVEDVNKTRKAAELLSVRAANDDTKYDVQIADQSGRPLKLPKEEKQALTLAMTLHEKGRSLLKQKNISSALLLLIEADTEFKKCRASILDAVDNYAVLCLDIVWCYLCLKNLDQLPDAERRLKACEECLIRSYGSHMERLTAVKGESSTAMVLFMKLHLLQGIIAFHQHNIDTAKTLLKQAEDDIKRLSVDPELITQVMSMGFNEREARLGLRACDGNIPQTCDYIIKVKKEKEEIMEKVKGERENRKKVRQYGRTSNGDWLNASNLEMLLKMGYRKGPAVEGLRQANNDVTLALDVLNNKPELLNLPDPTDEDLYITDDMITQLTVLGFLPEMCRRALIKNHGDNNKAAEELLQSDGFIPTITCNTSPSSSSCSSSESTSESESEMLNELVSDIKQEGDEYLDVNLEDEKQFLEEYQSLLKCLSSK</sequence>
<gene>
    <name evidence="5" type="ORF">LOTGIDRAFT_224600</name>
</gene>
<feature type="region of interest" description="Disordered" evidence="2">
    <location>
        <begin position="542"/>
        <end position="569"/>
    </location>
</feature>
<keyword evidence="6" id="KW-1185">Reference proteome</keyword>
<dbReference type="InterPro" id="IPR029071">
    <property type="entry name" value="Ubiquitin-like_domsf"/>
</dbReference>
<dbReference type="Pfam" id="PF00627">
    <property type="entry name" value="UBA"/>
    <property type="match status" value="1"/>
</dbReference>
<feature type="coiled-coil region" evidence="1">
    <location>
        <begin position="340"/>
        <end position="367"/>
    </location>
</feature>